<dbReference type="InterPro" id="IPR002347">
    <property type="entry name" value="SDR_fam"/>
</dbReference>
<keyword evidence="2" id="KW-0560">Oxidoreductase</keyword>
<dbReference type="PROSITE" id="PS00061">
    <property type="entry name" value="ADH_SHORT"/>
    <property type="match status" value="1"/>
</dbReference>
<dbReference type="InterPro" id="IPR036291">
    <property type="entry name" value="NAD(P)-bd_dom_sf"/>
</dbReference>
<dbReference type="SMART" id="SM00822">
    <property type="entry name" value="PKS_KR"/>
    <property type="match status" value="1"/>
</dbReference>
<dbReference type="EMBL" id="CP045119">
    <property type="protein sequence ID" value="QIN82733.1"/>
    <property type="molecule type" value="Genomic_DNA"/>
</dbReference>
<proteinExistence type="inferred from homology"/>
<dbReference type="PRINTS" id="PR00081">
    <property type="entry name" value="GDHRDH"/>
</dbReference>
<dbReference type="PRINTS" id="PR00080">
    <property type="entry name" value="SDRFAMILY"/>
</dbReference>
<feature type="domain" description="Ketoreductase" evidence="4">
    <location>
        <begin position="13"/>
        <end position="201"/>
    </location>
</feature>
<dbReference type="Gene3D" id="3.40.50.720">
    <property type="entry name" value="NAD(P)-binding Rossmann-like Domain"/>
    <property type="match status" value="1"/>
</dbReference>
<gene>
    <name evidence="5" type="ORF">GBA63_08800</name>
</gene>
<organism evidence="5 6">
    <name type="scientific">Rubrobacter tropicus</name>
    <dbReference type="NCBI Taxonomy" id="2653851"/>
    <lineage>
        <taxon>Bacteria</taxon>
        <taxon>Bacillati</taxon>
        <taxon>Actinomycetota</taxon>
        <taxon>Rubrobacteria</taxon>
        <taxon>Rubrobacterales</taxon>
        <taxon>Rubrobacteraceae</taxon>
        <taxon>Rubrobacter</taxon>
    </lineage>
</organism>
<dbReference type="InterPro" id="IPR057326">
    <property type="entry name" value="KR_dom"/>
</dbReference>
<dbReference type="SUPFAM" id="SSF51735">
    <property type="entry name" value="NAD(P)-binding Rossmann-fold domains"/>
    <property type="match status" value="1"/>
</dbReference>
<dbReference type="Proteomes" id="UP000501452">
    <property type="component" value="Chromosome"/>
</dbReference>
<dbReference type="FunFam" id="3.40.50.720:FF:000084">
    <property type="entry name" value="Short-chain dehydrogenase reductase"/>
    <property type="match status" value="1"/>
</dbReference>
<dbReference type="PANTHER" id="PTHR44196:SF1">
    <property type="entry name" value="DEHYDROGENASE_REDUCTASE SDR FAMILY MEMBER 7B"/>
    <property type="match status" value="1"/>
</dbReference>
<sequence length="254" mass="26007">MVGADGEGGLKGRAALVTGASSGLGRATAVSLARAGADVSLVARSEEELKGAAREISATGARALVVPTDLADEGETGAAVARTVDEFGRLDVLVNAAGTDAPGPVEDLDAAGWDRTLSVNLRAPFLLARAAFPRMREAGGGTIVNVSSVAGKKGWANAAAYCASKFGLTGLTEALADEGREHGIRAIILYPGAMATNWGAFSPEERQQKDTAKAPATQVLPPERVADFISWFVASPPEFVLTEGIVLPIGEALP</sequence>
<dbReference type="GO" id="GO:0016020">
    <property type="term" value="C:membrane"/>
    <property type="evidence" value="ECO:0007669"/>
    <property type="project" value="TreeGrafter"/>
</dbReference>
<evidence type="ECO:0000259" key="4">
    <source>
        <dbReference type="SMART" id="SM00822"/>
    </source>
</evidence>
<dbReference type="Pfam" id="PF00106">
    <property type="entry name" value="adh_short"/>
    <property type="match status" value="1"/>
</dbReference>
<dbReference type="PANTHER" id="PTHR44196">
    <property type="entry name" value="DEHYDROGENASE/REDUCTASE SDR FAMILY MEMBER 7B"/>
    <property type="match status" value="1"/>
</dbReference>
<accession>A0A6G8Q8F7</accession>
<dbReference type="GO" id="GO:0016491">
    <property type="term" value="F:oxidoreductase activity"/>
    <property type="evidence" value="ECO:0007669"/>
    <property type="project" value="UniProtKB-KW"/>
</dbReference>
<dbReference type="CDD" id="cd05233">
    <property type="entry name" value="SDR_c"/>
    <property type="match status" value="1"/>
</dbReference>
<dbReference type="RefSeq" id="WP_166175354.1">
    <property type="nucleotide sequence ID" value="NZ_CP045119.1"/>
</dbReference>
<evidence type="ECO:0000313" key="6">
    <source>
        <dbReference type="Proteomes" id="UP000501452"/>
    </source>
</evidence>
<dbReference type="AlphaFoldDB" id="A0A6G8Q8F7"/>
<dbReference type="InterPro" id="IPR020904">
    <property type="entry name" value="Sc_DH/Rdtase_CS"/>
</dbReference>
<dbReference type="KEGG" id="rub:GBA63_08800"/>
<keyword evidence="6" id="KW-1185">Reference proteome</keyword>
<evidence type="ECO:0000256" key="2">
    <source>
        <dbReference type="ARBA" id="ARBA00023002"/>
    </source>
</evidence>
<comment type="similarity">
    <text evidence="1 3">Belongs to the short-chain dehydrogenases/reductases (SDR) family.</text>
</comment>
<evidence type="ECO:0000256" key="1">
    <source>
        <dbReference type="ARBA" id="ARBA00006484"/>
    </source>
</evidence>
<name>A0A6G8Q8F7_9ACTN</name>
<evidence type="ECO:0000256" key="3">
    <source>
        <dbReference type="RuleBase" id="RU000363"/>
    </source>
</evidence>
<reference evidence="5 6" key="1">
    <citation type="submission" date="2019-10" db="EMBL/GenBank/DDBJ databases">
        <title>Rubrobacter sp nov SCSIO 52090 isolated from a deep-sea sediment in the South China Sea.</title>
        <authorList>
            <person name="Chen R.W."/>
        </authorList>
    </citation>
    <scope>NUCLEOTIDE SEQUENCE [LARGE SCALE GENOMIC DNA]</scope>
    <source>
        <strain evidence="5 6">SCSIO 52909</strain>
    </source>
</reference>
<evidence type="ECO:0000313" key="5">
    <source>
        <dbReference type="EMBL" id="QIN82733.1"/>
    </source>
</evidence>
<protein>
    <submittedName>
        <fullName evidence="5">SDR family NAD(P)-dependent oxidoreductase</fullName>
    </submittedName>
</protein>